<name>A0ACB7YVC6_9ERIC</name>
<evidence type="ECO:0000313" key="1">
    <source>
        <dbReference type="EMBL" id="KAH7857442.1"/>
    </source>
</evidence>
<keyword evidence="2" id="KW-1185">Reference proteome</keyword>
<proteinExistence type="predicted"/>
<accession>A0ACB7YVC6</accession>
<evidence type="ECO:0000313" key="2">
    <source>
        <dbReference type="Proteomes" id="UP000828048"/>
    </source>
</evidence>
<reference evidence="1 2" key="1">
    <citation type="journal article" date="2021" name="Hortic Res">
        <title>High-quality reference genome and annotation aids understanding of berry development for evergreen blueberry (Vaccinium darrowii).</title>
        <authorList>
            <person name="Yu J."/>
            <person name="Hulse-Kemp A.M."/>
            <person name="Babiker E."/>
            <person name="Staton M."/>
        </authorList>
    </citation>
    <scope>NUCLEOTIDE SEQUENCE [LARGE SCALE GENOMIC DNA]</scope>
    <source>
        <strain evidence="2">cv. NJ 8807/NJ 8810</strain>
        <tissue evidence="1">Young leaf</tissue>
    </source>
</reference>
<sequence length="218" mass="24113">MNSSNPPDYQNFSAYSSVQQSESQEYTPPPPSQPQQYHPPPPPSQPQHYHPPPQQYHPPPSAPPYGSQPATGIPVYTGPSSTSVAWSTGLCGCFEDIPNCIITGCCPCVTFGQIVEIIDKGSTSCVVSGVLYFLIAYFIGVPCIYSCGYRSKLRNQYTLHELPCADCLVHCFCECCALCQEYRELKNRGFDMSIGWEGNVQKQRRDLAMPPMAQGMTR</sequence>
<dbReference type="EMBL" id="CM037153">
    <property type="protein sequence ID" value="KAH7857442.1"/>
    <property type="molecule type" value="Genomic_DNA"/>
</dbReference>
<dbReference type="Proteomes" id="UP000828048">
    <property type="component" value="Chromosome 3"/>
</dbReference>
<comment type="caution">
    <text evidence="1">The sequence shown here is derived from an EMBL/GenBank/DDBJ whole genome shotgun (WGS) entry which is preliminary data.</text>
</comment>
<organism evidence="1 2">
    <name type="scientific">Vaccinium darrowii</name>
    <dbReference type="NCBI Taxonomy" id="229202"/>
    <lineage>
        <taxon>Eukaryota</taxon>
        <taxon>Viridiplantae</taxon>
        <taxon>Streptophyta</taxon>
        <taxon>Embryophyta</taxon>
        <taxon>Tracheophyta</taxon>
        <taxon>Spermatophyta</taxon>
        <taxon>Magnoliopsida</taxon>
        <taxon>eudicotyledons</taxon>
        <taxon>Gunneridae</taxon>
        <taxon>Pentapetalae</taxon>
        <taxon>asterids</taxon>
        <taxon>Ericales</taxon>
        <taxon>Ericaceae</taxon>
        <taxon>Vaccinioideae</taxon>
        <taxon>Vaccinieae</taxon>
        <taxon>Vaccinium</taxon>
    </lineage>
</organism>
<protein>
    <submittedName>
        <fullName evidence="1">Uncharacterized protein</fullName>
    </submittedName>
</protein>
<gene>
    <name evidence="1" type="ORF">Vadar_012733</name>
</gene>